<gene>
    <name evidence="1" type="ORF">Psi01_26420</name>
</gene>
<dbReference type="Proteomes" id="UP000619788">
    <property type="component" value="Unassembled WGS sequence"/>
</dbReference>
<organism evidence="1 2">
    <name type="scientific">Planobispora siamensis</name>
    <dbReference type="NCBI Taxonomy" id="936338"/>
    <lineage>
        <taxon>Bacteria</taxon>
        <taxon>Bacillati</taxon>
        <taxon>Actinomycetota</taxon>
        <taxon>Actinomycetes</taxon>
        <taxon>Streptosporangiales</taxon>
        <taxon>Streptosporangiaceae</taxon>
        <taxon>Planobispora</taxon>
    </lineage>
</organism>
<dbReference type="EMBL" id="BOOJ01000024">
    <property type="protein sequence ID" value="GIH92012.1"/>
    <property type="molecule type" value="Genomic_DNA"/>
</dbReference>
<dbReference type="AlphaFoldDB" id="A0A8J3WKW8"/>
<sequence>MPPASSIQMPTKSLPIIVKTQPIGSGWEVAGLRAGDFGRAPEARLAEAVRA</sequence>
<comment type="caution">
    <text evidence="1">The sequence shown here is derived from an EMBL/GenBank/DDBJ whole genome shotgun (WGS) entry which is preliminary data.</text>
</comment>
<evidence type="ECO:0000313" key="1">
    <source>
        <dbReference type="EMBL" id="GIH92012.1"/>
    </source>
</evidence>
<proteinExistence type="predicted"/>
<accession>A0A8J3WKW8</accession>
<protein>
    <submittedName>
        <fullName evidence="1">Uncharacterized protein</fullName>
    </submittedName>
</protein>
<name>A0A8J3WKW8_9ACTN</name>
<evidence type="ECO:0000313" key="2">
    <source>
        <dbReference type="Proteomes" id="UP000619788"/>
    </source>
</evidence>
<reference evidence="1 2" key="1">
    <citation type="submission" date="2021-01" db="EMBL/GenBank/DDBJ databases">
        <title>Whole genome shotgun sequence of Planobispora siamensis NBRC 107568.</title>
        <authorList>
            <person name="Komaki H."/>
            <person name="Tamura T."/>
        </authorList>
    </citation>
    <scope>NUCLEOTIDE SEQUENCE [LARGE SCALE GENOMIC DNA]</scope>
    <source>
        <strain evidence="1 2">NBRC 107568</strain>
    </source>
</reference>
<keyword evidence="2" id="KW-1185">Reference proteome</keyword>